<reference evidence="3" key="1">
    <citation type="journal article" date="2023" name="Nat. Commun.">
        <title>Diploid and tetraploid genomes of Acorus and the evolution of monocots.</title>
        <authorList>
            <person name="Ma L."/>
            <person name="Liu K.W."/>
            <person name="Li Z."/>
            <person name="Hsiao Y.Y."/>
            <person name="Qi Y."/>
            <person name="Fu T."/>
            <person name="Tang G.D."/>
            <person name="Zhang D."/>
            <person name="Sun W.H."/>
            <person name="Liu D.K."/>
            <person name="Li Y."/>
            <person name="Chen G.Z."/>
            <person name="Liu X.D."/>
            <person name="Liao X.Y."/>
            <person name="Jiang Y.T."/>
            <person name="Yu X."/>
            <person name="Hao Y."/>
            <person name="Huang J."/>
            <person name="Zhao X.W."/>
            <person name="Ke S."/>
            <person name="Chen Y.Y."/>
            <person name="Wu W.L."/>
            <person name="Hsu J.L."/>
            <person name="Lin Y.F."/>
            <person name="Huang M.D."/>
            <person name="Li C.Y."/>
            <person name="Huang L."/>
            <person name="Wang Z.W."/>
            <person name="Zhao X."/>
            <person name="Zhong W.Y."/>
            <person name="Peng D.H."/>
            <person name="Ahmad S."/>
            <person name="Lan S."/>
            <person name="Zhang J.S."/>
            <person name="Tsai W.C."/>
            <person name="Van de Peer Y."/>
            <person name="Liu Z.J."/>
        </authorList>
    </citation>
    <scope>NUCLEOTIDE SEQUENCE</scope>
    <source>
        <strain evidence="3">CP</strain>
    </source>
</reference>
<evidence type="ECO:0000256" key="2">
    <source>
        <dbReference type="SAM" id="MobiDB-lite"/>
    </source>
</evidence>
<dbReference type="Proteomes" id="UP001180020">
    <property type="component" value="Unassembled WGS sequence"/>
</dbReference>
<reference evidence="3" key="2">
    <citation type="submission" date="2023-06" db="EMBL/GenBank/DDBJ databases">
        <authorList>
            <person name="Ma L."/>
            <person name="Liu K.-W."/>
            <person name="Li Z."/>
            <person name="Hsiao Y.-Y."/>
            <person name="Qi Y."/>
            <person name="Fu T."/>
            <person name="Tang G."/>
            <person name="Zhang D."/>
            <person name="Sun W.-H."/>
            <person name="Liu D.-K."/>
            <person name="Li Y."/>
            <person name="Chen G.-Z."/>
            <person name="Liu X.-D."/>
            <person name="Liao X.-Y."/>
            <person name="Jiang Y.-T."/>
            <person name="Yu X."/>
            <person name="Hao Y."/>
            <person name="Huang J."/>
            <person name="Zhao X.-W."/>
            <person name="Ke S."/>
            <person name="Chen Y.-Y."/>
            <person name="Wu W.-L."/>
            <person name="Hsu J.-L."/>
            <person name="Lin Y.-F."/>
            <person name="Huang M.-D."/>
            <person name="Li C.-Y."/>
            <person name="Huang L."/>
            <person name="Wang Z.-W."/>
            <person name="Zhao X."/>
            <person name="Zhong W.-Y."/>
            <person name="Peng D.-H."/>
            <person name="Ahmad S."/>
            <person name="Lan S."/>
            <person name="Zhang J.-S."/>
            <person name="Tsai W.-C."/>
            <person name="Van De Peer Y."/>
            <person name="Liu Z.-J."/>
        </authorList>
    </citation>
    <scope>NUCLEOTIDE SEQUENCE</scope>
    <source>
        <strain evidence="3">CP</strain>
        <tissue evidence="3">Leaves</tissue>
    </source>
</reference>
<keyword evidence="4" id="KW-1185">Reference proteome</keyword>
<dbReference type="EMBL" id="JAUJYO010000017">
    <property type="protein sequence ID" value="KAK1292013.1"/>
    <property type="molecule type" value="Genomic_DNA"/>
</dbReference>
<keyword evidence="1" id="KW-0175">Coiled coil</keyword>
<protein>
    <submittedName>
        <fullName evidence="3">Uncharacterized protein</fullName>
    </submittedName>
</protein>
<accession>A0AAV9CVG2</accession>
<feature type="compositionally biased region" description="Basic and acidic residues" evidence="2">
    <location>
        <begin position="95"/>
        <end position="105"/>
    </location>
</feature>
<evidence type="ECO:0000313" key="3">
    <source>
        <dbReference type="EMBL" id="KAK1292013.1"/>
    </source>
</evidence>
<feature type="region of interest" description="Disordered" evidence="2">
    <location>
        <begin position="179"/>
        <end position="201"/>
    </location>
</feature>
<dbReference type="PANTHER" id="PTHR35099">
    <property type="entry name" value="OS02G0182700 PROTEIN"/>
    <property type="match status" value="1"/>
</dbReference>
<sequence>MVEEDEWIQMAMLDLSLPAVVLMDINCGGREPTLAAEAEAEGDEGDWSEPLRWGSRRRRRSIRVAATKYLKQRRPISPTTPLAPATSSSPSSAGDDNHRKRKVDEDGGSCSKVVFRESAPLYSKRMKKPSLKELLEENNSALMERANLKKEVEQMRRKASQMRRQNEELKASLKAQLAKERKPALDLDLNFPPPEGFNRMS</sequence>
<name>A0AAV9CVG2_ACOCL</name>
<evidence type="ECO:0000256" key="1">
    <source>
        <dbReference type="SAM" id="Coils"/>
    </source>
</evidence>
<dbReference type="PANTHER" id="PTHR35099:SF2">
    <property type="entry name" value="OS02G0182700 PROTEIN"/>
    <property type="match status" value="1"/>
</dbReference>
<evidence type="ECO:0000313" key="4">
    <source>
        <dbReference type="Proteomes" id="UP001180020"/>
    </source>
</evidence>
<comment type="caution">
    <text evidence="3">The sequence shown here is derived from an EMBL/GenBank/DDBJ whole genome shotgun (WGS) entry which is preliminary data.</text>
</comment>
<dbReference type="AlphaFoldDB" id="A0AAV9CVG2"/>
<organism evidence="3 4">
    <name type="scientific">Acorus calamus</name>
    <name type="common">Sweet flag</name>
    <dbReference type="NCBI Taxonomy" id="4465"/>
    <lineage>
        <taxon>Eukaryota</taxon>
        <taxon>Viridiplantae</taxon>
        <taxon>Streptophyta</taxon>
        <taxon>Embryophyta</taxon>
        <taxon>Tracheophyta</taxon>
        <taxon>Spermatophyta</taxon>
        <taxon>Magnoliopsida</taxon>
        <taxon>Liliopsida</taxon>
        <taxon>Acoraceae</taxon>
        <taxon>Acorus</taxon>
    </lineage>
</organism>
<proteinExistence type="predicted"/>
<feature type="region of interest" description="Disordered" evidence="2">
    <location>
        <begin position="64"/>
        <end position="107"/>
    </location>
</feature>
<feature type="coiled-coil region" evidence="1">
    <location>
        <begin position="131"/>
        <end position="179"/>
    </location>
</feature>
<gene>
    <name evidence="3" type="ORF">QJS10_CPB17g00254</name>
</gene>
<feature type="compositionally biased region" description="Low complexity" evidence="2">
    <location>
        <begin position="77"/>
        <end position="93"/>
    </location>
</feature>